<organism evidence="2 3">
    <name type="scientific">Niveibacterium umoris</name>
    <dbReference type="NCBI Taxonomy" id="1193620"/>
    <lineage>
        <taxon>Bacteria</taxon>
        <taxon>Pseudomonadati</taxon>
        <taxon>Pseudomonadota</taxon>
        <taxon>Betaproteobacteria</taxon>
        <taxon>Rhodocyclales</taxon>
        <taxon>Rhodocyclaceae</taxon>
        <taxon>Niveibacterium</taxon>
    </lineage>
</organism>
<dbReference type="InterPro" id="IPR021409">
    <property type="entry name" value="DUF3047"/>
</dbReference>
<dbReference type="Proteomes" id="UP000561045">
    <property type="component" value="Unassembled WGS sequence"/>
</dbReference>
<protein>
    <recommendedName>
        <fullName evidence="4">DUF3047 domain-containing protein</fullName>
    </recommendedName>
</protein>
<dbReference type="AlphaFoldDB" id="A0A840BIW8"/>
<gene>
    <name evidence="2" type="ORF">GGR36_000174</name>
</gene>
<sequence>MTHAPLTSPRRATTIALAFALSAVSAITAAQDTALPAGWHAIPLTADKKPTAYSFEHEGARNVIHAHAEAAAMALAHTAPDDATQRPILRWRWKVSHALESADNRVGAKEDAAARVVLSFDGDKGALGLFDQAALAISSHLSGREMAYATLMYIWSAHDPVGTVIDNPHTGRVKMIVAASGPGGAWQTVRRNWVEDFRHCFGEAPGRMLAYGVLTDTDNTGESVDAWYSDIGFTEH</sequence>
<feature type="signal peptide" evidence="1">
    <location>
        <begin position="1"/>
        <end position="30"/>
    </location>
</feature>
<name>A0A840BIW8_9RHOO</name>
<feature type="chain" id="PRO_5032761801" description="DUF3047 domain-containing protein" evidence="1">
    <location>
        <begin position="31"/>
        <end position="236"/>
    </location>
</feature>
<reference evidence="2 3" key="1">
    <citation type="submission" date="2020-08" db="EMBL/GenBank/DDBJ databases">
        <title>Genomic Encyclopedia of Type Strains, Phase IV (KMG-IV): sequencing the most valuable type-strain genomes for metagenomic binning, comparative biology and taxonomic classification.</title>
        <authorList>
            <person name="Goeker M."/>
        </authorList>
    </citation>
    <scope>NUCLEOTIDE SEQUENCE [LARGE SCALE GENOMIC DNA]</scope>
    <source>
        <strain evidence="2 3">DSM 106739</strain>
    </source>
</reference>
<accession>A0A840BIW8</accession>
<comment type="caution">
    <text evidence="2">The sequence shown here is derived from an EMBL/GenBank/DDBJ whole genome shotgun (WGS) entry which is preliminary data.</text>
</comment>
<evidence type="ECO:0000313" key="3">
    <source>
        <dbReference type="Proteomes" id="UP000561045"/>
    </source>
</evidence>
<dbReference type="Pfam" id="PF11249">
    <property type="entry name" value="DUF3047"/>
    <property type="match status" value="1"/>
</dbReference>
<dbReference type="EMBL" id="JACIET010000001">
    <property type="protein sequence ID" value="MBB4010866.1"/>
    <property type="molecule type" value="Genomic_DNA"/>
</dbReference>
<evidence type="ECO:0008006" key="4">
    <source>
        <dbReference type="Google" id="ProtNLM"/>
    </source>
</evidence>
<proteinExistence type="predicted"/>
<evidence type="ECO:0000313" key="2">
    <source>
        <dbReference type="EMBL" id="MBB4010866.1"/>
    </source>
</evidence>
<evidence type="ECO:0000256" key="1">
    <source>
        <dbReference type="SAM" id="SignalP"/>
    </source>
</evidence>
<keyword evidence="1" id="KW-0732">Signal</keyword>
<keyword evidence="3" id="KW-1185">Reference proteome</keyword>
<dbReference type="RefSeq" id="WP_207064341.1">
    <property type="nucleotide sequence ID" value="NZ_BAABLE010000011.1"/>
</dbReference>